<accession>A0A6G1WB23</accession>
<gene>
    <name evidence="4" type="ORF">GHN41_22685</name>
    <name evidence="3" type="ORF">GHN94_20795</name>
</gene>
<dbReference type="OrthoDB" id="7018672at2"/>
<dbReference type="AlphaFoldDB" id="A0A6G1WB23"/>
<protein>
    <submittedName>
        <fullName evidence="4">Fimbrial protein</fullName>
    </submittedName>
</protein>
<dbReference type="Proteomes" id="UP000443000">
    <property type="component" value="Unassembled WGS sequence"/>
</dbReference>
<dbReference type="InterPro" id="IPR036937">
    <property type="entry name" value="Adhesion_dom_fimbrial_sf"/>
</dbReference>
<dbReference type="SUPFAM" id="SSF49401">
    <property type="entry name" value="Bacterial adhesins"/>
    <property type="match status" value="1"/>
</dbReference>
<evidence type="ECO:0000259" key="2">
    <source>
        <dbReference type="Pfam" id="PF00419"/>
    </source>
</evidence>
<dbReference type="Proteomes" id="UP000713985">
    <property type="component" value="Unassembled WGS sequence"/>
</dbReference>
<dbReference type="GO" id="GO:0009289">
    <property type="term" value="C:pilus"/>
    <property type="evidence" value="ECO:0007669"/>
    <property type="project" value="InterPro"/>
</dbReference>
<reference evidence="5 6" key="1">
    <citation type="submission" date="2019-10" db="EMBL/GenBank/DDBJ databases">
        <title>Evaluation of single-gene subtyping targets for Pseudomonas.</title>
        <authorList>
            <person name="Reichler S.J."/>
            <person name="Orsi R.H."/>
            <person name="Wiedmann M."/>
            <person name="Martin N.H."/>
            <person name="Murphy S.I."/>
        </authorList>
    </citation>
    <scope>NUCLEOTIDE SEQUENCE [LARGE SCALE GENOMIC DNA]</scope>
    <source>
        <strain evidence="3 6">FSL R10-0802</strain>
        <strain evidence="4 5">FSL R10-1594</strain>
    </source>
</reference>
<evidence type="ECO:0000313" key="5">
    <source>
        <dbReference type="Proteomes" id="UP000443000"/>
    </source>
</evidence>
<feature type="chain" id="PRO_5044632233" evidence="1">
    <location>
        <begin position="21"/>
        <end position="159"/>
    </location>
</feature>
<evidence type="ECO:0000313" key="4">
    <source>
        <dbReference type="EMBL" id="MQU19228.1"/>
    </source>
</evidence>
<dbReference type="Pfam" id="PF00419">
    <property type="entry name" value="Fimbrial"/>
    <property type="match status" value="1"/>
</dbReference>
<dbReference type="InterPro" id="IPR000259">
    <property type="entry name" value="Adhesion_dom_fimbrial"/>
</dbReference>
<evidence type="ECO:0000256" key="1">
    <source>
        <dbReference type="SAM" id="SignalP"/>
    </source>
</evidence>
<dbReference type="EMBL" id="WIVT01000049">
    <property type="protein sequence ID" value="MQU19228.1"/>
    <property type="molecule type" value="Genomic_DNA"/>
</dbReference>
<sequence length="159" mass="16867">MKLWQQPVVFAVCSVGIANAALANMAFNGTLIEPPPCTINSGNTVEIDFRDVGVNRIDGLNYKERVSYSITCSASTLPWEMVLSVNAVATAFDPAAVQSSVVDLGVRLLQDGQPFSLNTMLVINPTTPPTLEAVPVKRPGVSLDPGGFTATATLLAQYQ</sequence>
<feature type="domain" description="Fimbrial-type adhesion" evidence="2">
    <location>
        <begin position="26"/>
        <end position="159"/>
    </location>
</feature>
<dbReference type="GO" id="GO:0007155">
    <property type="term" value="P:cell adhesion"/>
    <property type="evidence" value="ECO:0007669"/>
    <property type="project" value="InterPro"/>
</dbReference>
<dbReference type="Gene3D" id="2.60.40.1090">
    <property type="entry name" value="Fimbrial-type adhesion domain"/>
    <property type="match status" value="1"/>
</dbReference>
<evidence type="ECO:0000313" key="6">
    <source>
        <dbReference type="Proteomes" id="UP000713985"/>
    </source>
</evidence>
<evidence type="ECO:0000313" key="3">
    <source>
        <dbReference type="EMBL" id="MQT28248.1"/>
    </source>
</evidence>
<keyword evidence="1" id="KW-0732">Signal</keyword>
<name>A0A6G1WB23_9PSED</name>
<proteinExistence type="predicted"/>
<dbReference type="InterPro" id="IPR008966">
    <property type="entry name" value="Adhesion_dom_sf"/>
</dbReference>
<dbReference type="RefSeq" id="WP_153405697.1">
    <property type="nucleotide sequence ID" value="NZ_WIVT01000049.1"/>
</dbReference>
<dbReference type="EMBL" id="WIWP01000063">
    <property type="protein sequence ID" value="MQT28248.1"/>
    <property type="molecule type" value="Genomic_DNA"/>
</dbReference>
<organism evidence="4 5">
    <name type="scientific">Pseudomonas helleri</name>
    <dbReference type="NCBI Taxonomy" id="1608996"/>
    <lineage>
        <taxon>Bacteria</taxon>
        <taxon>Pseudomonadati</taxon>
        <taxon>Pseudomonadota</taxon>
        <taxon>Gammaproteobacteria</taxon>
        <taxon>Pseudomonadales</taxon>
        <taxon>Pseudomonadaceae</taxon>
        <taxon>Pseudomonas</taxon>
    </lineage>
</organism>
<comment type="caution">
    <text evidence="4">The sequence shown here is derived from an EMBL/GenBank/DDBJ whole genome shotgun (WGS) entry which is preliminary data.</text>
</comment>
<feature type="signal peptide" evidence="1">
    <location>
        <begin position="1"/>
        <end position="20"/>
    </location>
</feature>
<keyword evidence="6" id="KW-1185">Reference proteome</keyword>